<dbReference type="InterPro" id="IPR013752">
    <property type="entry name" value="KPA_reductase"/>
</dbReference>
<reference evidence="4" key="1">
    <citation type="submission" date="2019-08" db="EMBL/GenBank/DDBJ databases">
        <authorList>
            <person name="Kucharzyk K."/>
            <person name="Murdoch R.W."/>
            <person name="Higgins S."/>
            <person name="Loffler F."/>
        </authorList>
    </citation>
    <scope>NUCLEOTIDE SEQUENCE</scope>
</reference>
<feature type="domain" description="Ketopantoate reductase C-terminal" evidence="3">
    <location>
        <begin position="2"/>
        <end position="123"/>
    </location>
</feature>
<organism evidence="4">
    <name type="scientific">bioreactor metagenome</name>
    <dbReference type="NCBI Taxonomy" id="1076179"/>
    <lineage>
        <taxon>unclassified sequences</taxon>
        <taxon>metagenomes</taxon>
        <taxon>ecological metagenomes</taxon>
    </lineage>
</organism>
<keyword evidence="1" id="KW-0521">NADP</keyword>
<dbReference type="InterPro" id="IPR013328">
    <property type="entry name" value="6PGD_dom2"/>
</dbReference>
<comment type="caution">
    <text evidence="4">The sequence shown here is derived from an EMBL/GenBank/DDBJ whole genome shotgun (WGS) entry which is preliminary data.</text>
</comment>
<dbReference type="PANTHER" id="PTHR43765">
    <property type="entry name" value="2-DEHYDROPANTOATE 2-REDUCTASE-RELATED"/>
    <property type="match status" value="1"/>
</dbReference>
<dbReference type="GO" id="GO:0008677">
    <property type="term" value="F:2-dehydropantoate 2-reductase activity"/>
    <property type="evidence" value="ECO:0007669"/>
    <property type="project" value="UniProtKB-EC"/>
</dbReference>
<name>A0A645C584_9ZZZZ</name>
<dbReference type="InterPro" id="IPR050838">
    <property type="entry name" value="Ketopantoate_reductase"/>
</dbReference>
<dbReference type="SUPFAM" id="SSF48179">
    <property type="entry name" value="6-phosphogluconate dehydrogenase C-terminal domain-like"/>
    <property type="match status" value="1"/>
</dbReference>
<evidence type="ECO:0000256" key="1">
    <source>
        <dbReference type="ARBA" id="ARBA00022857"/>
    </source>
</evidence>
<dbReference type="Pfam" id="PF08546">
    <property type="entry name" value="ApbA_C"/>
    <property type="match status" value="1"/>
</dbReference>
<evidence type="ECO:0000313" key="4">
    <source>
        <dbReference type="EMBL" id="MPM72802.1"/>
    </source>
</evidence>
<gene>
    <name evidence="4" type="primary">panE_13</name>
    <name evidence="4" type="ORF">SDC9_119778</name>
</gene>
<evidence type="ECO:0000259" key="3">
    <source>
        <dbReference type="Pfam" id="PF08546"/>
    </source>
</evidence>
<evidence type="ECO:0000256" key="2">
    <source>
        <dbReference type="ARBA" id="ARBA00023002"/>
    </source>
</evidence>
<dbReference type="PANTHER" id="PTHR43765:SF2">
    <property type="entry name" value="2-DEHYDROPANTOATE 2-REDUCTASE"/>
    <property type="match status" value="1"/>
</dbReference>
<dbReference type="InterPro" id="IPR008927">
    <property type="entry name" value="6-PGluconate_DH-like_C_sf"/>
</dbReference>
<accession>A0A645C584</accession>
<dbReference type="EC" id="1.1.1.169" evidence="4"/>
<keyword evidence="2 4" id="KW-0560">Oxidoreductase</keyword>
<protein>
    <submittedName>
        <fullName evidence="4">2-dehydropantoate 2-reductase</fullName>
        <ecNumber evidence="4">1.1.1.169</ecNumber>
    </submittedName>
</protein>
<dbReference type="GO" id="GO:0005737">
    <property type="term" value="C:cytoplasm"/>
    <property type="evidence" value="ECO:0007669"/>
    <property type="project" value="TreeGrafter"/>
</dbReference>
<dbReference type="AlphaFoldDB" id="A0A645C584"/>
<dbReference type="EMBL" id="VSSQ01024968">
    <property type="protein sequence ID" value="MPM72802.1"/>
    <property type="molecule type" value="Genomic_DNA"/>
</dbReference>
<sequence length="129" mass="14336">MSLIWSKLIVNVGINALTAITGLLNGELIEYTETEELLELAVKEAIEVAKTKGIKLINYEPVAHVKEVCKLTAANKSSMLQDMLNKKKSEIDFINGDIVREGEKLGIQTPVNTVLTNLVKIKEKMNDRI</sequence>
<dbReference type="FunFam" id="1.10.1040.10:FF:000017">
    <property type="entry name" value="2-dehydropantoate 2-reductase"/>
    <property type="match status" value="1"/>
</dbReference>
<dbReference type="GO" id="GO:0050661">
    <property type="term" value="F:NADP binding"/>
    <property type="evidence" value="ECO:0007669"/>
    <property type="project" value="TreeGrafter"/>
</dbReference>
<proteinExistence type="predicted"/>
<dbReference type="Gene3D" id="1.10.1040.10">
    <property type="entry name" value="N-(1-d-carboxylethyl)-l-norvaline Dehydrogenase, domain 2"/>
    <property type="match status" value="1"/>
</dbReference>